<dbReference type="InterPro" id="IPR049945">
    <property type="entry name" value="AAA_22"/>
</dbReference>
<evidence type="ECO:0000259" key="6">
    <source>
        <dbReference type="PROSITE" id="PS51755"/>
    </source>
</evidence>
<keyword evidence="4" id="KW-0804">Transcription</keyword>
<dbReference type="SUPFAM" id="SSF52540">
    <property type="entry name" value="P-loop containing nucleoside triphosphate hydrolases"/>
    <property type="match status" value="1"/>
</dbReference>
<gene>
    <name evidence="7" type="ORF">SAMN04488564_12415</name>
</gene>
<evidence type="ECO:0000256" key="2">
    <source>
        <dbReference type="ARBA" id="ARBA00023015"/>
    </source>
</evidence>
<evidence type="ECO:0000256" key="4">
    <source>
        <dbReference type="ARBA" id="ARBA00023163"/>
    </source>
</evidence>
<proteinExistence type="inferred from homology"/>
<dbReference type="SMART" id="SM01043">
    <property type="entry name" value="BTAD"/>
    <property type="match status" value="1"/>
</dbReference>
<dbReference type="PANTHER" id="PTHR35807">
    <property type="entry name" value="TRANSCRIPTIONAL REGULATOR REDD-RELATED"/>
    <property type="match status" value="1"/>
</dbReference>
<organism evidence="7 8">
    <name type="scientific">Lentzea waywayandensis</name>
    <dbReference type="NCBI Taxonomy" id="84724"/>
    <lineage>
        <taxon>Bacteria</taxon>
        <taxon>Bacillati</taxon>
        <taxon>Actinomycetota</taxon>
        <taxon>Actinomycetes</taxon>
        <taxon>Pseudonocardiales</taxon>
        <taxon>Pseudonocardiaceae</taxon>
        <taxon>Lentzea</taxon>
    </lineage>
</organism>
<sequence>MVAFNLPEASEEQPRTGNGLALAVLGSVRAWRNGSELDVGSPQQRLTLAVLALARGRAVQVPEIIAALWGDREPQAARGTVRTYVHRLRRVFDDASGTMNPLRSVGNGYQLKIDDQASDLGRFLSARQAAAEARSHKDPHRAVALLREATGEWHDDALAGLPGEWAETERQRFKRLGIQTIETLAELELELGHSTEVAERLTVLAEAEPLREHVHELLMLALYRAGRPAEALTVFERLRLTLRDELGVDPGPSLRTLHERILTADVTLLPQPDAGPPPGPPPLIRPAQLPSALPMFVGRRTELDDLTARLSTAPVPGVVVVHGTAGVGKTTFAVYWANHAAPSYPDGQLYVNLRGFEAGGVARKPEEVLTELLDALGVPKTNRPTSIDALTALYRSALADRRVLVLLDNARTSSQVLPLLPGGKHCVALITSRIELTGLVATTGAHAVTLDLMNDQESAELMAARLGASRVAAEPCAVREIADICARLPLALAVVCARIANNPRLPLSDALDQITRHAENRLDVLGGADPSTDLRSLLSWSYRALSPQAAQLFRRLSLLPGAEFSPHAAASLAELPLRQTTAVMQELTRACLLTPQRGRYSWHDLLRDYAEELLEDTESTEEIRAAHRRLFDHYVLLTKAGTNGMDPNSEDQPPPLEIAPGVLPCREFDEQSSVAMFNTAYETVLTLIHLAAETGFEQHAWHLTWYTRRYLDWAGRIDDLATCNQVALEAAQRTQDQRGAAYAYRGLARVAWWNNNIDTCLAYLDAAAAAFRAVGDRLAEAYTHRQAVGVLAAVKQNDAALDRIELARELFCAENRMDLERGLLSAAAKCLFQQGRYSEAIEAGYVARERNHELGGKDDLSTALSVLAYAHAHLGNYHAAVQFMEEEIEVQRGSEEFTGPNYAASRRGLLTIEMIQFGRMLFAAGEHERAERVQREALHRLRNELTDLWSTADLVSGGERHAVLADLDALLAVDLPDHDWHAACEAIFHRADRVTNPLGSLHWLNDELPPAENGARPA</sequence>
<comment type="similarity">
    <text evidence="1">Belongs to the AfsR/DnrI/RedD regulatory family.</text>
</comment>
<reference evidence="8" key="1">
    <citation type="submission" date="2016-10" db="EMBL/GenBank/DDBJ databases">
        <authorList>
            <person name="Varghese N."/>
            <person name="Submissions S."/>
        </authorList>
    </citation>
    <scope>NUCLEOTIDE SEQUENCE [LARGE SCALE GENOMIC DNA]</scope>
    <source>
        <strain evidence="8">DSM 44232</strain>
    </source>
</reference>
<dbReference type="Gene3D" id="3.40.50.300">
    <property type="entry name" value="P-loop containing nucleotide triphosphate hydrolases"/>
    <property type="match status" value="1"/>
</dbReference>
<feature type="DNA-binding region" description="OmpR/PhoB-type" evidence="5">
    <location>
        <begin position="11"/>
        <end position="113"/>
    </location>
</feature>
<dbReference type="CDD" id="cd15831">
    <property type="entry name" value="BTAD"/>
    <property type="match status" value="1"/>
</dbReference>
<keyword evidence="2" id="KW-0805">Transcription regulation</keyword>
<dbReference type="GO" id="GO:0003677">
    <property type="term" value="F:DNA binding"/>
    <property type="evidence" value="ECO:0007669"/>
    <property type="project" value="UniProtKB-UniRule"/>
</dbReference>
<dbReference type="RefSeq" id="WP_093606298.1">
    <property type="nucleotide sequence ID" value="NZ_FOYL01000024.1"/>
</dbReference>
<name>A0A1I6FJ17_9PSEU</name>
<dbReference type="InterPro" id="IPR001867">
    <property type="entry name" value="OmpR/PhoB-type_DNA-bd"/>
</dbReference>
<evidence type="ECO:0000256" key="5">
    <source>
        <dbReference type="PROSITE-ProRule" id="PRU01091"/>
    </source>
</evidence>
<dbReference type="InterPro" id="IPR005158">
    <property type="entry name" value="BTAD"/>
</dbReference>
<dbReference type="InterPro" id="IPR016032">
    <property type="entry name" value="Sig_transdc_resp-reg_C-effctor"/>
</dbReference>
<dbReference type="SUPFAM" id="SSF46894">
    <property type="entry name" value="C-terminal effector domain of the bipartite response regulators"/>
    <property type="match status" value="1"/>
</dbReference>
<protein>
    <submittedName>
        <fullName evidence="7">DNA-binding transcriptional activator of the SARP family</fullName>
    </submittedName>
</protein>
<dbReference type="Proteomes" id="UP000198583">
    <property type="component" value="Unassembled WGS sequence"/>
</dbReference>
<evidence type="ECO:0000256" key="3">
    <source>
        <dbReference type="ARBA" id="ARBA00023125"/>
    </source>
</evidence>
<dbReference type="Gene3D" id="1.25.40.10">
    <property type="entry name" value="Tetratricopeptide repeat domain"/>
    <property type="match status" value="2"/>
</dbReference>
<accession>A0A1I6FJ17</accession>
<dbReference type="InterPro" id="IPR051677">
    <property type="entry name" value="AfsR-DnrI-RedD_regulator"/>
</dbReference>
<dbReference type="Pfam" id="PF00486">
    <property type="entry name" value="Trans_reg_C"/>
    <property type="match status" value="1"/>
</dbReference>
<dbReference type="InterPro" id="IPR036388">
    <property type="entry name" value="WH-like_DNA-bd_sf"/>
</dbReference>
<dbReference type="AlphaFoldDB" id="A0A1I6FJ17"/>
<keyword evidence="3 5" id="KW-0238">DNA-binding</keyword>
<dbReference type="GO" id="GO:0006355">
    <property type="term" value="P:regulation of DNA-templated transcription"/>
    <property type="evidence" value="ECO:0007669"/>
    <property type="project" value="InterPro"/>
</dbReference>
<dbReference type="STRING" id="84724.SAMN04488564_12415"/>
<dbReference type="Pfam" id="PF03704">
    <property type="entry name" value="BTAD"/>
    <property type="match status" value="1"/>
</dbReference>
<dbReference type="Pfam" id="PF13401">
    <property type="entry name" value="AAA_22"/>
    <property type="match status" value="1"/>
</dbReference>
<dbReference type="GO" id="GO:0000160">
    <property type="term" value="P:phosphorelay signal transduction system"/>
    <property type="evidence" value="ECO:0007669"/>
    <property type="project" value="InterPro"/>
</dbReference>
<dbReference type="EMBL" id="FOYL01000024">
    <property type="protein sequence ID" value="SFR29922.1"/>
    <property type="molecule type" value="Genomic_DNA"/>
</dbReference>
<evidence type="ECO:0000256" key="1">
    <source>
        <dbReference type="ARBA" id="ARBA00005820"/>
    </source>
</evidence>
<dbReference type="SMART" id="SM00862">
    <property type="entry name" value="Trans_reg_C"/>
    <property type="match status" value="1"/>
</dbReference>
<dbReference type="GO" id="GO:0043531">
    <property type="term" value="F:ADP binding"/>
    <property type="evidence" value="ECO:0007669"/>
    <property type="project" value="InterPro"/>
</dbReference>
<dbReference type="InterPro" id="IPR011990">
    <property type="entry name" value="TPR-like_helical_dom_sf"/>
</dbReference>
<evidence type="ECO:0000313" key="7">
    <source>
        <dbReference type="EMBL" id="SFR29922.1"/>
    </source>
</evidence>
<dbReference type="Gene3D" id="1.10.10.10">
    <property type="entry name" value="Winged helix-like DNA-binding domain superfamily/Winged helix DNA-binding domain"/>
    <property type="match status" value="2"/>
</dbReference>
<feature type="domain" description="OmpR/PhoB-type" evidence="6">
    <location>
        <begin position="11"/>
        <end position="113"/>
    </location>
</feature>
<dbReference type="PRINTS" id="PR00364">
    <property type="entry name" value="DISEASERSIST"/>
</dbReference>
<dbReference type="PANTHER" id="PTHR35807:SF1">
    <property type="entry name" value="TRANSCRIPTIONAL REGULATOR REDD"/>
    <property type="match status" value="1"/>
</dbReference>
<dbReference type="OrthoDB" id="3646918at2"/>
<dbReference type="InterPro" id="IPR027417">
    <property type="entry name" value="P-loop_NTPase"/>
</dbReference>
<evidence type="ECO:0000313" key="8">
    <source>
        <dbReference type="Proteomes" id="UP000198583"/>
    </source>
</evidence>
<dbReference type="SUPFAM" id="SSF48452">
    <property type="entry name" value="TPR-like"/>
    <property type="match status" value="2"/>
</dbReference>
<keyword evidence="8" id="KW-1185">Reference proteome</keyword>
<dbReference type="PROSITE" id="PS51755">
    <property type="entry name" value="OMPR_PHOB"/>
    <property type="match status" value="1"/>
</dbReference>